<comment type="cofactor">
    <cofactor evidence="8">
        <name>FAD</name>
        <dbReference type="ChEBI" id="CHEBI:57692"/>
    </cofactor>
    <text evidence="8">Binds 1 FAD per subunit.</text>
</comment>
<evidence type="ECO:0000256" key="1">
    <source>
        <dbReference type="ARBA" id="ARBA00007532"/>
    </source>
</evidence>
<feature type="transmembrane region" description="Helical" evidence="11">
    <location>
        <begin position="20"/>
        <end position="44"/>
    </location>
</feature>
<sequence>MKKTYKISRDAGTLKPDLCIIGAGSAGLSVASIAVSMGASVVLVEKHRMGGECLNVGCVPSKALLAAAHHAHDLRQAGRFGIGTGEGPSVDFSRVREHVREVVSTIAPMDSIERYTAMGVQVIQGEASFTDAQTVSAGGRLIKARRFVIASGSMPALPSTPGLDQVPYLTNETVFDLAEKPEHLIVIGGGATGVELAQAYRRLGSEVTLIEAGERLLSGEDPEMAAVVERALRSEGVEVRTGCAIDRIERRENSPVSILLAMGGDGIDGTHVLIATGRQAVTDGLGLEAAGIKTDRSGIRVDQRLKTTNSRVYAIGDCASGPKLGGRFTHVANHHAGLVIRNALFGLPVKAGDTPIPRVVYTDPELAAVGRTEDEARAEHKSIRILRWSFAHNDRARAERATSGHVKAIVTPRGRILGCTIVGPRAGELIMPWVLAMTHGLKVSDLAGVVYPYPSLSEVTKSTAVEFLKPLTQNPWSRRVIGLVRRLG</sequence>
<evidence type="ECO:0000313" key="15">
    <source>
        <dbReference type="Proteomes" id="UP000321085"/>
    </source>
</evidence>
<dbReference type="EMBL" id="BJYU01000141">
    <property type="protein sequence ID" value="GEO17981.1"/>
    <property type="molecule type" value="Genomic_DNA"/>
</dbReference>
<evidence type="ECO:0000256" key="11">
    <source>
        <dbReference type="SAM" id="Phobius"/>
    </source>
</evidence>
<dbReference type="InterPro" id="IPR004099">
    <property type="entry name" value="Pyr_nucl-diS_OxRdtase_dimer"/>
</dbReference>
<evidence type="ECO:0000256" key="10">
    <source>
        <dbReference type="RuleBase" id="RU003691"/>
    </source>
</evidence>
<dbReference type="AlphaFoldDB" id="A0A512C188"/>
<dbReference type="PANTHER" id="PTHR43014">
    <property type="entry name" value="MERCURIC REDUCTASE"/>
    <property type="match status" value="1"/>
</dbReference>
<keyword evidence="15" id="KW-1185">Reference proteome</keyword>
<dbReference type="PIRSF" id="PIRSF000350">
    <property type="entry name" value="Mercury_reductase_MerA"/>
    <property type="match status" value="1"/>
</dbReference>
<evidence type="ECO:0000259" key="12">
    <source>
        <dbReference type="Pfam" id="PF02852"/>
    </source>
</evidence>
<feature type="binding site" evidence="8">
    <location>
        <begin position="188"/>
        <end position="195"/>
    </location>
    <ligand>
        <name>NAD(+)</name>
        <dbReference type="ChEBI" id="CHEBI:57540"/>
    </ligand>
</feature>
<dbReference type="InterPro" id="IPR023753">
    <property type="entry name" value="FAD/NAD-binding_dom"/>
</dbReference>
<name>A0A512C188_9HYPH</name>
<feature type="disulfide bond" description="Redox-active" evidence="9">
    <location>
        <begin position="53"/>
        <end position="58"/>
    </location>
</feature>
<feature type="domain" description="FAD/NAD(P)-binding" evidence="13">
    <location>
        <begin position="17"/>
        <end position="332"/>
    </location>
</feature>
<gene>
    <name evidence="14" type="ORF">MAE02_56770</name>
</gene>
<dbReference type="Pfam" id="PF07992">
    <property type="entry name" value="Pyr_redox_2"/>
    <property type="match status" value="1"/>
</dbReference>
<evidence type="ECO:0000256" key="7">
    <source>
        <dbReference type="ARBA" id="ARBA00023284"/>
    </source>
</evidence>
<evidence type="ECO:0000256" key="4">
    <source>
        <dbReference type="ARBA" id="ARBA00022857"/>
    </source>
</evidence>
<feature type="binding site" evidence="8">
    <location>
        <position position="62"/>
    </location>
    <ligand>
        <name>FAD</name>
        <dbReference type="ChEBI" id="CHEBI:57692"/>
    </ligand>
</feature>
<organism evidence="14 15">
    <name type="scientific">Microvirga aerophila</name>
    <dbReference type="NCBI Taxonomy" id="670291"/>
    <lineage>
        <taxon>Bacteria</taxon>
        <taxon>Pseudomonadati</taxon>
        <taxon>Pseudomonadota</taxon>
        <taxon>Alphaproteobacteria</taxon>
        <taxon>Hyphomicrobiales</taxon>
        <taxon>Methylobacteriaceae</taxon>
        <taxon>Microvirga</taxon>
    </lineage>
</organism>
<evidence type="ECO:0000256" key="9">
    <source>
        <dbReference type="PIRSR" id="PIRSR000350-4"/>
    </source>
</evidence>
<keyword evidence="3 8" id="KW-0274">FAD</keyword>
<dbReference type="Pfam" id="PF02852">
    <property type="entry name" value="Pyr_redox_dim"/>
    <property type="match status" value="1"/>
</dbReference>
<keyword evidence="11" id="KW-1133">Transmembrane helix</keyword>
<feature type="binding site" evidence="8">
    <location>
        <position position="211"/>
    </location>
    <ligand>
        <name>NAD(+)</name>
        <dbReference type="ChEBI" id="CHEBI:57540"/>
    </ligand>
</feature>
<comment type="similarity">
    <text evidence="1 10">Belongs to the class-I pyridine nucleotide-disulfide oxidoreductase family.</text>
</comment>
<dbReference type="PANTHER" id="PTHR43014:SF2">
    <property type="entry name" value="MERCURIC REDUCTASE"/>
    <property type="match status" value="1"/>
</dbReference>
<evidence type="ECO:0000256" key="2">
    <source>
        <dbReference type="ARBA" id="ARBA00022630"/>
    </source>
</evidence>
<dbReference type="GO" id="GO:0003955">
    <property type="term" value="F:NAD(P)H dehydrogenase (quinone) activity"/>
    <property type="evidence" value="ECO:0007669"/>
    <property type="project" value="TreeGrafter"/>
</dbReference>
<dbReference type="InterPro" id="IPR012999">
    <property type="entry name" value="Pyr_OxRdtase_I_AS"/>
</dbReference>
<comment type="caution">
    <text evidence="14">The sequence shown here is derived from an EMBL/GenBank/DDBJ whole genome shotgun (WGS) entry which is preliminary data.</text>
</comment>
<dbReference type="Gene3D" id="3.30.390.30">
    <property type="match status" value="1"/>
</dbReference>
<dbReference type="SUPFAM" id="SSF55424">
    <property type="entry name" value="FAD/NAD-linked reductases, dimerisation (C-terminal) domain"/>
    <property type="match status" value="1"/>
</dbReference>
<dbReference type="FunFam" id="3.30.390.30:FF:000001">
    <property type="entry name" value="Dihydrolipoyl dehydrogenase"/>
    <property type="match status" value="1"/>
</dbReference>
<proteinExistence type="inferred from homology"/>
<evidence type="ECO:0000256" key="8">
    <source>
        <dbReference type="PIRSR" id="PIRSR000350-3"/>
    </source>
</evidence>
<keyword evidence="5 10" id="KW-0560">Oxidoreductase</keyword>
<feature type="binding site" evidence="8">
    <location>
        <position position="277"/>
    </location>
    <ligand>
        <name>NAD(+)</name>
        <dbReference type="ChEBI" id="CHEBI:57540"/>
    </ligand>
</feature>
<keyword evidence="8" id="KW-0520">NAD</keyword>
<evidence type="ECO:0000256" key="5">
    <source>
        <dbReference type="ARBA" id="ARBA00023002"/>
    </source>
</evidence>
<keyword evidence="7 10" id="KW-0676">Redox-active center</keyword>
<keyword evidence="4" id="KW-0521">NADP</keyword>
<evidence type="ECO:0000256" key="3">
    <source>
        <dbReference type="ARBA" id="ARBA00022827"/>
    </source>
</evidence>
<evidence type="ECO:0000256" key="6">
    <source>
        <dbReference type="ARBA" id="ARBA00023157"/>
    </source>
</evidence>
<dbReference type="GO" id="GO:0016668">
    <property type="term" value="F:oxidoreductase activity, acting on a sulfur group of donors, NAD(P) as acceptor"/>
    <property type="evidence" value="ECO:0007669"/>
    <property type="project" value="InterPro"/>
</dbReference>
<dbReference type="Gene3D" id="3.50.50.60">
    <property type="entry name" value="FAD/NAD(P)-binding domain"/>
    <property type="match status" value="2"/>
</dbReference>
<dbReference type="InterPro" id="IPR001100">
    <property type="entry name" value="Pyr_nuc-diS_OxRdtase"/>
</dbReference>
<keyword evidence="11" id="KW-0812">Transmembrane</keyword>
<keyword evidence="6" id="KW-1015">Disulfide bond</keyword>
<keyword evidence="11" id="KW-0472">Membrane</keyword>
<evidence type="ECO:0000313" key="14">
    <source>
        <dbReference type="EMBL" id="GEO17981.1"/>
    </source>
</evidence>
<reference evidence="14 15" key="1">
    <citation type="submission" date="2019-07" db="EMBL/GenBank/DDBJ databases">
        <title>Whole genome shotgun sequence of Microvirga aerophila NBRC 106136.</title>
        <authorList>
            <person name="Hosoyama A."/>
            <person name="Uohara A."/>
            <person name="Ohji S."/>
            <person name="Ichikawa N."/>
        </authorList>
    </citation>
    <scope>NUCLEOTIDE SEQUENCE [LARGE SCALE GENOMIC DNA]</scope>
    <source>
        <strain evidence="14 15">NBRC 106136</strain>
    </source>
</reference>
<evidence type="ECO:0000259" key="13">
    <source>
        <dbReference type="Pfam" id="PF07992"/>
    </source>
</evidence>
<dbReference type="PROSITE" id="PS00076">
    <property type="entry name" value="PYRIDINE_REDOX_1"/>
    <property type="match status" value="1"/>
</dbReference>
<keyword evidence="2 10" id="KW-0285">Flavoprotein</keyword>
<keyword evidence="8" id="KW-0547">Nucleotide-binding</keyword>
<dbReference type="GO" id="GO:0050660">
    <property type="term" value="F:flavin adenine dinucleotide binding"/>
    <property type="evidence" value="ECO:0007669"/>
    <property type="project" value="TreeGrafter"/>
</dbReference>
<dbReference type="PRINTS" id="PR00368">
    <property type="entry name" value="FADPNR"/>
</dbReference>
<protein>
    <submittedName>
        <fullName evidence="14">Dihydrolipoamide dehydrogenase</fullName>
    </submittedName>
</protein>
<dbReference type="Proteomes" id="UP000321085">
    <property type="component" value="Unassembled WGS sequence"/>
</dbReference>
<dbReference type="InterPro" id="IPR016156">
    <property type="entry name" value="FAD/NAD-linked_Rdtase_dimer_sf"/>
</dbReference>
<dbReference type="SUPFAM" id="SSF51905">
    <property type="entry name" value="FAD/NAD(P)-binding domain"/>
    <property type="match status" value="1"/>
</dbReference>
<accession>A0A512C188</accession>
<feature type="binding site" evidence="8">
    <location>
        <position position="317"/>
    </location>
    <ligand>
        <name>FAD</name>
        <dbReference type="ChEBI" id="CHEBI:57692"/>
    </ligand>
</feature>
<feature type="domain" description="Pyridine nucleotide-disulphide oxidoreductase dimerisation" evidence="12">
    <location>
        <begin position="356"/>
        <end position="462"/>
    </location>
</feature>
<dbReference type="InterPro" id="IPR036188">
    <property type="entry name" value="FAD/NAD-bd_sf"/>
</dbReference>
<dbReference type="PRINTS" id="PR00411">
    <property type="entry name" value="PNDRDTASEI"/>
</dbReference>
<dbReference type="RefSeq" id="WP_245439856.1">
    <property type="nucleotide sequence ID" value="NZ_BJYU01000141.1"/>
</dbReference>